<reference evidence="1 2" key="1">
    <citation type="submission" date="2017-08" db="EMBL/GenBank/DDBJ databases">
        <title>Draft Genome Sequence of Pseudomonas moraviensis TYU6, isolated from Taxus cuspidata by using PacBio Single-Molecule Real-Time Technology.</title>
        <authorList>
            <person name="Baek K.-H."/>
            <person name="Mishra A.K."/>
        </authorList>
    </citation>
    <scope>NUCLEOTIDE SEQUENCE [LARGE SCALE GENOMIC DNA]</scope>
    <source>
        <strain evidence="1 2">TYU6</strain>
    </source>
</reference>
<proteinExistence type="predicted"/>
<accession>A0A2A2PT14</accession>
<keyword evidence="2" id="KW-1185">Reference proteome</keyword>
<name>A0A2A2PT14_9PSED</name>
<dbReference type="Pfam" id="PF19619">
    <property type="entry name" value="DUF6124"/>
    <property type="match status" value="1"/>
</dbReference>
<dbReference type="RefSeq" id="WP_095668996.1">
    <property type="nucleotide sequence ID" value="NZ_NRSS01000003.1"/>
</dbReference>
<organism evidence="1 2">
    <name type="scientific">Pseudomonas moraviensis</name>
    <dbReference type="NCBI Taxonomy" id="321662"/>
    <lineage>
        <taxon>Bacteria</taxon>
        <taxon>Pseudomonadati</taxon>
        <taxon>Pseudomonadota</taxon>
        <taxon>Gammaproteobacteria</taxon>
        <taxon>Pseudomonadales</taxon>
        <taxon>Pseudomonadaceae</taxon>
        <taxon>Pseudomonas</taxon>
    </lineage>
</organism>
<protein>
    <recommendedName>
        <fullName evidence="3">DUF3077 domain-containing protein</fullName>
    </recommendedName>
</protein>
<evidence type="ECO:0000313" key="1">
    <source>
        <dbReference type="EMBL" id="PAW58617.1"/>
    </source>
</evidence>
<dbReference type="Proteomes" id="UP000217830">
    <property type="component" value="Unassembled WGS sequence"/>
</dbReference>
<evidence type="ECO:0008006" key="3">
    <source>
        <dbReference type="Google" id="ProtNLM"/>
    </source>
</evidence>
<gene>
    <name evidence="1" type="ORF">CKQ80_26030</name>
</gene>
<evidence type="ECO:0000313" key="2">
    <source>
        <dbReference type="Proteomes" id="UP000217830"/>
    </source>
</evidence>
<dbReference type="AlphaFoldDB" id="A0A2A2PT14"/>
<sequence length="119" mass="12638">MSETSPNPPITDPVSPYESLNSRKLHEAAERALDHYLAPAHIMATPYSPSSMFLVNPQTDTESLLANACESLASATVMLGDFAGTLEGPGRNTALGIAQVVMLGELAVNQALDRVMPKD</sequence>
<dbReference type="EMBL" id="NRST01000001">
    <property type="protein sequence ID" value="PAW58617.1"/>
    <property type="molecule type" value="Genomic_DNA"/>
</dbReference>
<comment type="caution">
    <text evidence="1">The sequence shown here is derived from an EMBL/GenBank/DDBJ whole genome shotgun (WGS) entry which is preliminary data.</text>
</comment>